<protein>
    <recommendedName>
        <fullName evidence="11">Transport permease protein</fullName>
    </recommendedName>
</protein>
<organism evidence="13 14">
    <name type="scientific">Pseudoponticoccus marisrubri</name>
    <dbReference type="NCBI Taxonomy" id="1685382"/>
    <lineage>
        <taxon>Bacteria</taxon>
        <taxon>Pseudomonadati</taxon>
        <taxon>Pseudomonadota</taxon>
        <taxon>Alphaproteobacteria</taxon>
        <taxon>Rhodobacterales</taxon>
        <taxon>Roseobacteraceae</taxon>
        <taxon>Pseudoponticoccus</taxon>
    </lineage>
</organism>
<evidence type="ECO:0000256" key="10">
    <source>
        <dbReference type="ARBA" id="ARBA00023136"/>
    </source>
</evidence>
<evidence type="ECO:0000256" key="4">
    <source>
        <dbReference type="ARBA" id="ARBA00022475"/>
    </source>
</evidence>
<dbReference type="GO" id="GO:0043190">
    <property type="term" value="C:ATP-binding cassette (ABC) transporter complex"/>
    <property type="evidence" value="ECO:0007669"/>
    <property type="project" value="InterPro"/>
</dbReference>
<evidence type="ECO:0000256" key="9">
    <source>
        <dbReference type="ARBA" id="ARBA00023047"/>
    </source>
</evidence>
<dbReference type="PRINTS" id="PR00164">
    <property type="entry name" value="ABC2TRNSPORT"/>
</dbReference>
<dbReference type="GO" id="GO:0015920">
    <property type="term" value="P:lipopolysaccharide transport"/>
    <property type="evidence" value="ECO:0007669"/>
    <property type="project" value="TreeGrafter"/>
</dbReference>
<keyword evidence="8 11" id="KW-1133">Transmembrane helix</keyword>
<dbReference type="EMBL" id="LPXO01000019">
    <property type="protein sequence ID" value="KUF08993.1"/>
    <property type="molecule type" value="Genomic_DNA"/>
</dbReference>
<dbReference type="AlphaFoldDB" id="A0A0W7WEC2"/>
<feature type="transmembrane region" description="Helical" evidence="11">
    <location>
        <begin position="67"/>
        <end position="92"/>
    </location>
</feature>
<keyword evidence="9" id="KW-0625">Polysaccharide transport</keyword>
<keyword evidence="6 11" id="KW-0812">Transmembrane</keyword>
<feature type="transmembrane region" description="Helical" evidence="11">
    <location>
        <begin position="231"/>
        <end position="250"/>
    </location>
</feature>
<keyword evidence="7" id="KW-0972">Capsule biogenesis/degradation</keyword>
<comment type="similarity">
    <text evidence="2 11">Belongs to the ABC-2 integral membrane protein family.</text>
</comment>
<evidence type="ECO:0000313" key="14">
    <source>
        <dbReference type="Proteomes" id="UP000054396"/>
    </source>
</evidence>
<dbReference type="GO" id="GO:0015774">
    <property type="term" value="P:polysaccharide transport"/>
    <property type="evidence" value="ECO:0007669"/>
    <property type="project" value="UniProtKB-KW"/>
</dbReference>
<dbReference type="PANTHER" id="PTHR30413">
    <property type="entry name" value="INNER MEMBRANE TRANSPORT PERMEASE"/>
    <property type="match status" value="1"/>
</dbReference>
<feature type="transmembrane region" description="Helical" evidence="11">
    <location>
        <begin position="145"/>
        <end position="169"/>
    </location>
</feature>
<comment type="caution">
    <text evidence="11">Lacks conserved residue(s) required for the propagation of feature annotation.</text>
</comment>
<comment type="subcellular location">
    <subcellularLocation>
        <location evidence="11">Cell inner membrane</location>
        <topology evidence="11">Multi-pass membrane protein</topology>
    </subcellularLocation>
    <subcellularLocation>
        <location evidence="1">Cell membrane</location>
        <topology evidence="1">Multi-pass membrane protein</topology>
    </subcellularLocation>
</comment>
<keyword evidence="5" id="KW-0762">Sugar transport</keyword>
<feature type="transmembrane region" description="Helical" evidence="11">
    <location>
        <begin position="112"/>
        <end position="133"/>
    </location>
</feature>
<reference evidence="13 14" key="1">
    <citation type="submission" date="2015-12" db="EMBL/GenBank/DDBJ databases">
        <authorList>
            <person name="Shamseldin A."/>
            <person name="Moawad H."/>
            <person name="Abd El-Rahim W.M."/>
            <person name="Sadowsky M.J."/>
        </authorList>
    </citation>
    <scope>NUCLEOTIDE SEQUENCE [LARGE SCALE GENOMIC DNA]</scope>
    <source>
        <strain evidence="13 14">SJ5A-1</strain>
    </source>
</reference>
<keyword evidence="14" id="KW-1185">Reference proteome</keyword>
<evidence type="ECO:0000256" key="3">
    <source>
        <dbReference type="ARBA" id="ARBA00022448"/>
    </source>
</evidence>
<dbReference type="Proteomes" id="UP000054396">
    <property type="component" value="Unassembled WGS sequence"/>
</dbReference>
<dbReference type="InterPro" id="IPR013525">
    <property type="entry name" value="ABC2_TM"/>
</dbReference>
<feature type="transmembrane region" description="Helical" evidence="11">
    <location>
        <begin position="34"/>
        <end position="55"/>
    </location>
</feature>
<keyword evidence="3 11" id="KW-0813">Transport</keyword>
<proteinExistence type="inferred from homology"/>
<dbReference type="STRING" id="1685382.AVJ23_19880"/>
<accession>A0A0W7WEC2</accession>
<dbReference type="Pfam" id="PF01061">
    <property type="entry name" value="ABC2_membrane"/>
    <property type="match status" value="1"/>
</dbReference>
<dbReference type="PANTHER" id="PTHR30413:SF10">
    <property type="entry name" value="CAPSULE POLYSACCHARIDE EXPORT INNER-MEMBRANE PROTEIN CTRC"/>
    <property type="match status" value="1"/>
</dbReference>
<dbReference type="PROSITE" id="PS51012">
    <property type="entry name" value="ABC_TM2"/>
    <property type="match status" value="1"/>
</dbReference>
<dbReference type="GO" id="GO:0140359">
    <property type="term" value="F:ABC-type transporter activity"/>
    <property type="evidence" value="ECO:0007669"/>
    <property type="project" value="InterPro"/>
</dbReference>
<evidence type="ECO:0000256" key="1">
    <source>
        <dbReference type="ARBA" id="ARBA00004651"/>
    </source>
</evidence>
<evidence type="ECO:0000256" key="11">
    <source>
        <dbReference type="RuleBase" id="RU361157"/>
    </source>
</evidence>
<feature type="domain" description="ABC transmembrane type-2" evidence="12">
    <location>
        <begin position="32"/>
        <end position="253"/>
    </location>
</feature>
<keyword evidence="10 11" id="KW-0472">Membrane</keyword>
<evidence type="ECO:0000256" key="6">
    <source>
        <dbReference type="ARBA" id="ARBA00022692"/>
    </source>
</evidence>
<keyword evidence="4 11" id="KW-1003">Cell membrane</keyword>
<evidence type="ECO:0000256" key="7">
    <source>
        <dbReference type="ARBA" id="ARBA00022903"/>
    </source>
</evidence>
<dbReference type="InterPro" id="IPR000412">
    <property type="entry name" value="ABC_2_transport"/>
</dbReference>
<evidence type="ECO:0000313" key="13">
    <source>
        <dbReference type="EMBL" id="KUF08993.1"/>
    </source>
</evidence>
<evidence type="ECO:0000256" key="2">
    <source>
        <dbReference type="ARBA" id="ARBA00007783"/>
    </source>
</evidence>
<evidence type="ECO:0000256" key="8">
    <source>
        <dbReference type="ARBA" id="ARBA00022989"/>
    </source>
</evidence>
<evidence type="ECO:0000256" key="5">
    <source>
        <dbReference type="ARBA" id="ARBA00022597"/>
    </source>
</evidence>
<sequence length="261" mass="29239">MRAIPRRSFASLRTITALILREMSTRYGRSPGGYVWAVIEPLGAIILLSYGFSLLVRTPSLGNNFFLFYASGYLTFNMYQQISVLVARSISYSRPLLQYPAVTWADAMLARLILNSLTGVMVSFIILLLTFTFAETRAPIEIMPILRSFLLAILLGFGIGSLNCALSGLYPTWDLIWSIATRPLFLASGIFYIYEDMPQTVQSVLWFNPLIHMSGMMRSGIYPTYVPEYVSVPFVLTVSLVTGALGMVLLGRYHRDILQNA</sequence>
<evidence type="ECO:0000259" key="12">
    <source>
        <dbReference type="PROSITE" id="PS51012"/>
    </source>
</evidence>
<dbReference type="InterPro" id="IPR047817">
    <property type="entry name" value="ABC2_TM_bact-type"/>
</dbReference>
<gene>
    <name evidence="13" type="ORF">AVJ23_19880</name>
</gene>
<name>A0A0W7WEC2_9RHOB</name>
<comment type="caution">
    <text evidence="13">The sequence shown here is derived from an EMBL/GenBank/DDBJ whole genome shotgun (WGS) entry which is preliminary data.</text>
</comment>